<keyword evidence="3" id="KW-1185">Reference proteome</keyword>
<evidence type="ECO:0000313" key="2">
    <source>
        <dbReference type="EMBL" id="GGO23075.1"/>
    </source>
</evidence>
<dbReference type="InterPro" id="IPR036188">
    <property type="entry name" value="FAD/NAD-bd_sf"/>
</dbReference>
<reference evidence="2 3" key="1">
    <citation type="journal article" date="2014" name="Int. J. Syst. Evol. Microbiol.">
        <title>Complete genome sequence of Corynebacterium casei LMG S-19264T (=DSM 44701T), isolated from a smear-ripened cheese.</title>
        <authorList>
            <consortium name="US DOE Joint Genome Institute (JGI-PGF)"/>
            <person name="Walter F."/>
            <person name="Albersmeier A."/>
            <person name="Kalinowski J."/>
            <person name="Ruckert C."/>
        </authorList>
    </citation>
    <scope>NUCLEOTIDE SEQUENCE [LARGE SCALE GENOMIC DNA]</scope>
    <source>
        <strain evidence="2 3">CGMCC 1.7029</strain>
    </source>
</reference>
<dbReference type="Proteomes" id="UP000598196">
    <property type="component" value="Unassembled WGS sequence"/>
</dbReference>
<dbReference type="RefSeq" id="WP_146286165.1">
    <property type="nucleotide sequence ID" value="NZ_BMLP01000001.1"/>
</dbReference>
<name>A0A918DB30_9RHOB</name>
<proteinExistence type="predicted"/>
<dbReference type="PANTHER" id="PTHR43755">
    <property type="match status" value="1"/>
</dbReference>
<dbReference type="AlphaFoldDB" id="A0A918DB30"/>
<evidence type="ECO:0000313" key="3">
    <source>
        <dbReference type="Proteomes" id="UP000598196"/>
    </source>
</evidence>
<sequence length="375" mass="39542">MKPRILILGAGFGGLELSTSLSEAMADGIDITLIDKSDGFVFGYSKLDMLFGRQSETMIHNPYAAFAKPGVRLLRETITAIDAEAKRVTTDKGLHEADILVIALGADYDVNSTPGVVLGVNEFYSVPGAAHLSKVMPGFQGGDVVVGVCGAPYKCPPAPAECALMMHDYMKARGLDGVTRITLVNPLPSPVPPSPDTSKAILGAFAERGITFIPNTRVTAVEGKTVVLDNGTTLPCDLFLGVPKNRAADVVVAAGLTEGGWVPVDPFTLLTKFPDVYAVGDLANTGVPKAGVYAEGAARTVAANIISRLRNEAETARNPGAGSCYIEFGANRIGRVDVDFLSGPKPFGTFHGASEAMRVDKEHFGSSRRARWFGA</sequence>
<dbReference type="SUPFAM" id="SSF51905">
    <property type="entry name" value="FAD/NAD(P)-binding domain"/>
    <property type="match status" value="1"/>
</dbReference>
<dbReference type="Gene3D" id="3.50.50.60">
    <property type="entry name" value="FAD/NAD(P)-binding domain"/>
    <property type="match status" value="2"/>
</dbReference>
<dbReference type="EMBL" id="BMLP01000001">
    <property type="protein sequence ID" value="GGO23075.1"/>
    <property type="molecule type" value="Genomic_DNA"/>
</dbReference>
<dbReference type="OrthoDB" id="9781621at2"/>
<dbReference type="InterPro" id="IPR052541">
    <property type="entry name" value="SQRD"/>
</dbReference>
<accession>A0A918DB30</accession>
<dbReference type="Pfam" id="PF07992">
    <property type="entry name" value="Pyr_redox_2"/>
    <property type="match status" value="1"/>
</dbReference>
<evidence type="ECO:0000259" key="1">
    <source>
        <dbReference type="Pfam" id="PF07992"/>
    </source>
</evidence>
<comment type="caution">
    <text evidence="2">The sequence shown here is derived from an EMBL/GenBank/DDBJ whole genome shotgun (WGS) entry which is preliminary data.</text>
</comment>
<protein>
    <submittedName>
        <fullName evidence="2">Dehydrogenase/reductase</fullName>
    </submittedName>
</protein>
<dbReference type="InterPro" id="IPR023753">
    <property type="entry name" value="FAD/NAD-binding_dom"/>
</dbReference>
<feature type="domain" description="FAD/NAD(P)-binding" evidence="1">
    <location>
        <begin position="4"/>
        <end position="289"/>
    </location>
</feature>
<dbReference type="PANTHER" id="PTHR43755:SF1">
    <property type="entry name" value="FAD-DEPENDENT PYRIDINE NUCLEOTIDE-DISULPHIDE OXIDOREDUCTASE"/>
    <property type="match status" value="1"/>
</dbReference>
<organism evidence="2 3">
    <name type="scientific">Gemmobacter aquaticus</name>
    <dbReference type="NCBI Taxonomy" id="490185"/>
    <lineage>
        <taxon>Bacteria</taxon>
        <taxon>Pseudomonadati</taxon>
        <taxon>Pseudomonadota</taxon>
        <taxon>Alphaproteobacteria</taxon>
        <taxon>Rhodobacterales</taxon>
        <taxon>Paracoccaceae</taxon>
        <taxon>Gemmobacter</taxon>
    </lineage>
</organism>
<gene>
    <name evidence="2" type="ORF">GCM10010991_00010</name>
</gene>
<dbReference type="GO" id="GO:0016491">
    <property type="term" value="F:oxidoreductase activity"/>
    <property type="evidence" value="ECO:0007669"/>
    <property type="project" value="InterPro"/>
</dbReference>